<dbReference type="Proteomes" id="UP000606786">
    <property type="component" value="Unassembled WGS sequence"/>
</dbReference>
<sequence length="85" mass="9305">MYFSREESGSTAHSSRAINMLVLLFFLASIAVASSTFLHTKHKTAANELNVKFTKHFSWNKIIKISNSNEADSIGIGVAYAVLAV</sequence>
<keyword evidence="1" id="KW-1133">Transmembrane helix</keyword>
<feature type="transmembrane region" description="Helical" evidence="1">
    <location>
        <begin position="20"/>
        <end position="38"/>
    </location>
</feature>
<comment type="caution">
    <text evidence="2">The sequence shown here is derived from an EMBL/GenBank/DDBJ whole genome shotgun (WGS) entry which is preliminary data.</text>
</comment>
<accession>A0A811U3R6</accession>
<reference evidence="2" key="1">
    <citation type="submission" date="2020-11" db="EMBL/GenBank/DDBJ databases">
        <authorList>
            <person name="Whitehead M."/>
        </authorList>
    </citation>
    <scope>NUCLEOTIDE SEQUENCE</scope>
    <source>
        <strain evidence="2">EGII</strain>
    </source>
</reference>
<proteinExistence type="predicted"/>
<evidence type="ECO:0000256" key="1">
    <source>
        <dbReference type="SAM" id="Phobius"/>
    </source>
</evidence>
<keyword evidence="1" id="KW-0812">Transmembrane</keyword>
<protein>
    <submittedName>
        <fullName evidence="2">(Mediterranean fruit fly) hypothetical protein</fullName>
    </submittedName>
</protein>
<dbReference type="AlphaFoldDB" id="A0A811U3R6"/>
<organism evidence="2 3">
    <name type="scientific">Ceratitis capitata</name>
    <name type="common">Mediterranean fruit fly</name>
    <name type="synonym">Tephritis capitata</name>
    <dbReference type="NCBI Taxonomy" id="7213"/>
    <lineage>
        <taxon>Eukaryota</taxon>
        <taxon>Metazoa</taxon>
        <taxon>Ecdysozoa</taxon>
        <taxon>Arthropoda</taxon>
        <taxon>Hexapoda</taxon>
        <taxon>Insecta</taxon>
        <taxon>Pterygota</taxon>
        <taxon>Neoptera</taxon>
        <taxon>Endopterygota</taxon>
        <taxon>Diptera</taxon>
        <taxon>Brachycera</taxon>
        <taxon>Muscomorpha</taxon>
        <taxon>Tephritoidea</taxon>
        <taxon>Tephritidae</taxon>
        <taxon>Ceratitis</taxon>
        <taxon>Ceratitis</taxon>
    </lineage>
</organism>
<keyword evidence="1" id="KW-0472">Membrane</keyword>
<dbReference type="EMBL" id="CAJHJT010000001">
    <property type="protein sequence ID" value="CAD6991905.1"/>
    <property type="molecule type" value="Genomic_DNA"/>
</dbReference>
<evidence type="ECO:0000313" key="3">
    <source>
        <dbReference type="Proteomes" id="UP000606786"/>
    </source>
</evidence>
<gene>
    <name evidence="2" type="ORF">CCAP1982_LOCUS795</name>
</gene>
<evidence type="ECO:0000313" key="2">
    <source>
        <dbReference type="EMBL" id="CAD6991905.1"/>
    </source>
</evidence>
<name>A0A811U3R6_CERCA</name>
<keyword evidence="3" id="KW-1185">Reference proteome</keyword>